<gene>
    <name evidence="8" type="ORF">GCM10025855_01620</name>
</gene>
<feature type="domain" description="PPIase FKBP-type" evidence="7">
    <location>
        <begin position="17"/>
        <end position="102"/>
    </location>
</feature>
<dbReference type="InterPro" id="IPR001179">
    <property type="entry name" value="PPIase_FKBP_dom"/>
</dbReference>
<evidence type="ECO:0000256" key="4">
    <source>
        <dbReference type="ARBA" id="ARBA00023235"/>
    </source>
</evidence>
<dbReference type="PANTHER" id="PTHR43811:SF19">
    <property type="entry name" value="39 KDA FK506-BINDING NUCLEAR PROTEIN"/>
    <property type="match status" value="1"/>
</dbReference>
<comment type="caution">
    <text evidence="8">The sequence shown here is derived from an EMBL/GenBank/DDBJ whole genome shotgun (WGS) entry which is preliminary data.</text>
</comment>
<comment type="similarity">
    <text evidence="2 6">Belongs to the FKBP-type PPIase family.</text>
</comment>
<evidence type="ECO:0000256" key="6">
    <source>
        <dbReference type="RuleBase" id="RU003915"/>
    </source>
</evidence>
<evidence type="ECO:0000256" key="2">
    <source>
        <dbReference type="ARBA" id="ARBA00006577"/>
    </source>
</evidence>
<evidence type="ECO:0000313" key="9">
    <source>
        <dbReference type="Proteomes" id="UP001157046"/>
    </source>
</evidence>
<dbReference type="Proteomes" id="UP001157046">
    <property type="component" value="Unassembled WGS sequence"/>
</dbReference>
<evidence type="ECO:0000256" key="1">
    <source>
        <dbReference type="ARBA" id="ARBA00000971"/>
    </source>
</evidence>
<accession>A0ABQ6J059</accession>
<keyword evidence="9" id="KW-1185">Reference proteome</keyword>
<comment type="catalytic activity">
    <reaction evidence="1 5 6">
        <text>[protein]-peptidylproline (omega=180) = [protein]-peptidylproline (omega=0)</text>
        <dbReference type="Rhea" id="RHEA:16237"/>
        <dbReference type="Rhea" id="RHEA-COMP:10747"/>
        <dbReference type="Rhea" id="RHEA-COMP:10748"/>
        <dbReference type="ChEBI" id="CHEBI:83833"/>
        <dbReference type="ChEBI" id="CHEBI:83834"/>
        <dbReference type="EC" id="5.2.1.8"/>
    </reaction>
</comment>
<sequence>MQYEVLNQGSGNKPKAEDVVTVEYVGKLIDGTEFENTVGRKEPTRFALMSVIPGWEEGIKLMPKGAKYRFVIPASLAYGAESVGVIPPESTLVFDVELKNIETPSEMKEIKNKSMMPGHS</sequence>
<dbReference type="InterPro" id="IPR046357">
    <property type="entry name" value="PPIase_dom_sf"/>
</dbReference>
<name>A0ABQ6J059_9GAMM</name>
<dbReference type="Pfam" id="PF00254">
    <property type="entry name" value="FKBP_C"/>
    <property type="match status" value="1"/>
</dbReference>
<dbReference type="RefSeq" id="WP_431312093.1">
    <property type="nucleotide sequence ID" value="NZ_BSUY01000001.1"/>
</dbReference>
<dbReference type="EMBL" id="BSUY01000001">
    <property type="protein sequence ID" value="GMA80629.1"/>
    <property type="molecule type" value="Genomic_DNA"/>
</dbReference>
<evidence type="ECO:0000256" key="5">
    <source>
        <dbReference type="PROSITE-ProRule" id="PRU00277"/>
    </source>
</evidence>
<dbReference type="Gene3D" id="3.10.50.40">
    <property type="match status" value="1"/>
</dbReference>
<evidence type="ECO:0000313" key="8">
    <source>
        <dbReference type="EMBL" id="GMA80629.1"/>
    </source>
</evidence>
<keyword evidence="4 5" id="KW-0413">Isomerase</keyword>
<keyword evidence="3 5" id="KW-0697">Rotamase</keyword>
<protein>
    <recommendedName>
        <fullName evidence="6">Peptidyl-prolyl cis-trans isomerase</fullName>
        <ecNumber evidence="6">5.2.1.8</ecNumber>
    </recommendedName>
</protein>
<dbReference type="PROSITE" id="PS50059">
    <property type="entry name" value="FKBP_PPIASE"/>
    <property type="match status" value="1"/>
</dbReference>
<organism evidence="8 9">
    <name type="scientific">Shewanella glacialipiscicola</name>
    <dbReference type="NCBI Taxonomy" id="614069"/>
    <lineage>
        <taxon>Bacteria</taxon>
        <taxon>Pseudomonadati</taxon>
        <taxon>Pseudomonadota</taxon>
        <taxon>Gammaproteobacteria</taxon>
        <taxon>Alteromonadales</taxon>
        <taxon>Shewanellaceae</taxon>
        <taxon>Shewanella</taxon>
    </lineage>
</organism>
<dbReference type="SUPFAM" id="SSF54534">
    <property type="entry name" value="FKBP-like"/>
    <property type="match status" value="1"/>
</dbReference>
<dbReference type="PANTHER" id="PTHR43811">
    <property type="entry name" value="FKBP-TYPE PEPTIDYL-PROLYL CIS-TRANS ISOMERASE FKPA"/>
    <property type="match status" value="1"/>
</dbReference>
<reference evidence="9" key="1">
    <citation type="journal article" date="2019" name="Int. J. Syst. Evol. Microbiol.">
        <title>The Global Catalogue of Microorganisms (GCM) 10K type strain sequencing project: providing services to taxonomists for standard genome sequencing and annotation.</title>
        <authorList>
            <consortium name="The Broad Institute Genomics Platform"/>
            <consortium name="The Broad Institute Genome Sequencing Center for Infectious Disease"/>
            <person name="Wu L."/>
            <person name="Ma J."/>
        </authorList>
    </citation>
    <scope>NUCLEOTIDE SEQUENCE [LARGE SCALE GENOMIC DNA]</scope>
    <source>
        <strain evidence="9">NBRC 102030</strain>
    </source>
</reference>
<evidence type="ECO:0000256" key="3">
    <source>
        <dbReference type="ARBA" id="ARBA00023110"/>
    </source>
</evidence>
<proteinExistence type="inferred from homology"/>
<dbReference type="EC" id="5.2.1.8" evidence="6"/>
<evidence type="ECO:0000259" key="7">
    <source>
        <dbReference type="PROSITE" id="PS50059"/>
    </source>
</evidence>